<sequence length="79" mass="8818">MAFYVKIMKTAEEEASATFTFESSSGATGELRFTKQDAQATLLRPMPGDEGEHNYVRAVAKLRKEWKTGSLPEMTVWAS</sequence>
<dbReference type="EMBL" id="JBHSDU010000015">
    <property type="protein sequence ID" value="MFC4314277.1"/>
    <property type="molecule type" value="Genomic_DNA"/>
</dbReference>
<comment type="caution">
    <text evidence="1">The sequence shown here is derived from an EMBL/GenBank/DDBJ whole genome shotgun (WGS) entry which is preliminary data.</text>
</comment>
<name>A0ABV8T4V1_9GAMM</name>
<keyword evidence="2" id="KW-1185">Reference proteome</keyword>
<proteinExistence type="predicted"/>
<evidence type="ECO:0000313" key="1">
    <source>
        <dbReference type="EMBL" id="MFC4314277.1"/>
    </source>
</evidence>
<protein>
    <submittedName>
        <fullName evidence="1">Uncharacterized protein</fullName>
    </submittedName>
</protein>
<accession>A0ABV8T4V1</accession>
<gene>
    <name evidence="1" type="ORF">ACFPN2_34755</name>
</gene>
<dbReference type="RefSeq" id="WP_380605329.1">
    <property type="nucleotide sequence ID" value="NZ_JBHSDU010000015.1"/>
</dbReference>
<evidence type="ECO:0000313" key="2">
    <source>
        <dbReference type="Proteomes" id="UP001595904"/>
    </source>
</evidence>
<reference evidence="2" key="1">
    <citation type="journal article" date="2019" name="Int. J. Syst. Evol. Microbiol.">
        <title>The Global Catalogue of Microorganisms (GCM) 10K type strain sequencing project: providing services to taxonomists for standard genome sequencing and annotation.</title>
        <authorList>
            <consortium name="The Broad Institute Genomics Platform"/>
            <consortium name="The Broad Institute Genome Sequencing Center for Infectious Disease"/>
            <person name="Wu L."/>
            <person name="Ma J."/>
        </authorList>
    </citation>
    <scope>NUCLEOTIDE SEQUENCE [LARGE SCALE GENOMIC DNA]</scope>
    <source>
        <strain evidence="2">CGMCC 1.10759</strain>
    </source>
</reference>
<dbReference type="Proteomes" id="UP001595904">
    <property type="component" value="Unassembled WGS sequence"/>
</dbReference>
<organism evidence="1 2">
    <name type="scientific">Steroidobacter flavus</name>
    <dbReference type="NCBI Taxonomy" id="1842136"/>
    <lineage>
        <taxon>Bacteria</taxon>
        <taxon>Pseudomonadati</taxon>
        <taxon>Pseudomonadota</taxon>
        <taxon>Gammaproteobacteria</taxon>
        <taxon>Steroidobacterales</taxon>
        <taxon>Steroidobacteraceae</taxon>
        <taxon>Steroidobacter</taxon>
    </lineage>
</organism>